<dbReference type="InterPro" id="IPR027417">
    <property type="entry name" value="P-loop_NTPase"/>
</dbReference>
<dbReference type="Proteomes" id="UP000410984">
    <property type="component" value="Unassembled WGS sequence"/>
</dbReference>
<organism evidence="2 3">
    <name type="scientific">Methylobacterium symbioticum</name>
    <dbReference type="NCBI Taxonomy" id="2584084"/>
    <lineage>
        <taxon>Bacteria</taxon>
        <taxon>Pseudomonadati</taxon>
        <taxon>Pseudomonadota</taxon>
        <taxon>Alphaproteobacteria</taxon>
        <taxon>Hyphomicrobiales</taxon>
        <taxon>Methylobacteriaceae</taxon>
        <taxon>Methylobacterium</taxon>
    </lineage>
</organism>
<dbReference type="Gene3D" id="3.40.50.300">
    <property type="entry name" value="P-loop containing nucleotide triphosphate hydrolases"/>
    <property type="match status" value="1"/>
</dbReference>
<dbReference type="RefSeq" id="WP_142584798.1">
    <property type="nucleotide sequence ID" value="NZ_CABFPH010000077.1"/>
</dbReference>
<gene>
    <name evidence="2" type="ORF">MET9862_04192</name>
</gene>
<feature type="domain" description="AAA+ ATPase" evidence="1">
    <location>
        <begin position="17"/>
        <end position="172"/>
    </location>
</feature>
<dbReference type="InterPro" id="IPR003593">
    <property type="entry name" value="AAA+_ATPase"/>
</dbReference>
<dbReference type="PANTHER" id="PTHR37816:SF3">
    <property type="entry name" value="MODULATES DNA TOPOLOGY"/>
    <property type="match status" value="1"/>
</dbReference>
<dbReference type="SUPFAM" id="SSF52540">
    <property type="entry name" value="P-loop containing nucleoside triphosphate hydrolases"/>
    <property type="match status" value="1"/>
</dbReference>
<keyword evidence="3" id="KW-1185">Reference proteome</keyword>
<dbReference type="SMART" id="SM00382">
    <property type="entry name" value="AAA"/>
    <property type="match status" value="1"/>
</dbReference>
<accession>A0A509EK34</accession>
<protein>
    <recommendedName>
        <fullName evidence="1">AAA+ ATPase domain-containing protein</fullName>
    </recommendedName>
</protein>
<dbReference type="EMBL" id="CABFPH010000077">
    <property type="protein sequence ID" value="VUD73573.1"/>
    <property type="molecule type" value="Genomic_DNA"/>
</dbReference>
<reference evidence="2 3" key="1">
    <citation type="submission" date="2019-06" db="EMBL/GenBank/DDBJ databases">
        <authorList>
            <person name="Rodrigo-Torres L."/>
            <person name="Arahal R. D."/>
            <person name="Lucena T."/>
        </authorList>
    </citation>
    <scope>NUCLEOTIDE SEQUENCE [LARGE SCALE GENOMIC DNA]</scope>
    <source>
        <strain evidence="2 3">SB0023/3</strain>
    </source>
</reference>
<evidence type="ECO:0000313" key="2">
    <source>
        <dbReference type="EMBL" id="VUD73573.1"/>
    </source>
</evidence>
<evidence type="ECO:0000259" key="1">
    <source>
        <dbReference type="SMART" id="SM00382"/>
    </source>
</evidence>
<dbReference type="OrthoDB" id="7210594at2"/>
<dbReference type="PANTHER" id="PTHR37816">
    <property type="entry name" value="YALI0E33011P"/>
    <property type="match status" value="1"/>
</dbReference>
<proteinExistence type="predicted"/>
<dbReference type="AlphaFoldDB" id="A0A509EK34"/>
<sequence>MTRPGASRPESVHPGAPLQRVIVMGPPGSGKSTLARQIGARHDLPVFHLDQAYHRPGWQPAEEDAFRAEVERLAAQPRWIIDGNYTATLEPRLRAADTLIYLDLPTWLIVPRVVRRILTSHGRVRPDMAAGCPERWDPAFLRFVCTWNRDRRARNLERIRRFDGRLVVLRSGAEQRRCAAVLTPR</sequence>
<name>A0A509EK34_9HYPH</name>
<evidence type="ECO:0000313" key="3">
    <source>
        <dbReference type="Proteomes" id="UP000410984"/>
    </source>
</evidence>
<dbReference type="InterPro" id="IPR052922">
    <property type="entry name" value="Cytidylate_Kinase-2"/>
</dbReference>